<protein>
    <submittedName>
        <fullName evidence="2">Uncharacterized protein</fullName>
    </submittedName>
</protein>
<dbReference type="EMBL" id="JACIFD010000013">
    <property type="protein sequence ID" value="MBB4072013.1"/>
    <property type="molecule type" value="Genomic_DNA"/>
</dbReference>
<organism evidence="2 3">
    <name type="scientific">Canibacter oris</name>
    <dbReference type="NCBI Taxonomy" id="1365628"/>
    <lineage>
        <taxon>Bacteria</taxon>
        <taxon>Bacillati</taxon>
        <taxon>Actinomycetota</taxon>
        <taxon>Actinomycetes</taxon>
        <taxon>Micrococcales</taxon>
        <taxon>Microbacteriaceae</taxon>
        <taxon>Canibacter</taxon>
    </lineage>
</organism>
<keyword evidence="1" id="KW-0812">Transmembrane</keyword>
<name>A0A840DJZ7_9MICO</name>
<gene>
    <name evidence="2" type="ORF">F5897_001336</name>
</gene>
<accession>A0A840DJZ7</accession>
<dbReference type="AlphaFoldDB" id="A0A840DJZ7"/>
<dbReference type="Proteomes" id="UP000571183">
    <property type="component" value="Unassembled WGS sequence"/>
</dbReference>
<comment type="caution">
    <text evidence="2">The sequence shown here is derived from an EMBL/GenBank/DDBJ whole genome shotgun (WGS) entry which is preliminary data.</text>
</comment>
<evidence type="ECO:0000256" key="1">
    <source>
        <dbReference type="SAM" id="Phobius"/>
    </source>
</evidence>
<keyword evidence="1" id="KW-0472">Membrane</keyword>
<proteinExistence type="predicted"/>
<sequence length="44" mass="4211">MTGLKIFMLGAGVLVLGTAMLAVFGAGVLAGGAGSGAVFWGGQR</sequence>
<dbReference type="RefSeq" id="WP_281375801.1">
    <property type="nucleotide sequence ID" value="NZ_JACIFD010000013.1"/>
</dbReference>
<keyword evidence="1" id="KW-1133">Transmembrane helix</keyword>
<feature type="transmembrane region" description="Helical" evidence="1">
    <location>
        <begin position="6"/>
        <end position="39"/>
    </location>
</feature>
<evidence type="ECO:0000313" key="2">
    <source>
        <dbReference type="EMBL" id="MBB4072013.1"/>
    </source>
</evidence>
<reference evidence="2" key="1">
    <citation type="submission" date="2020-08" db="EMBL/GenBank/DDBJ databases">
        <title>Sequencing the genomes of 1000 actinobacteria strains.</title>
        <authorList>
            <person name="Klenk H.-P."/>
        </authorList>
    </citation>
    <scope>NUCLEOTIDE SEQUENCE [LARGE SCALE GENOMIC DNA]</scope>
    <source>
        <strain evidence="2">DSM 27064</strain>
    </source>
</reference>
<keyword evidence="3" id="KW-1185">Reference proteome</keyword>
<evidence type="ECO:0000313" key="3">
    <source>
        <dbReference type="Proteomes" id="UP000571183"/>
    </source>
</evidence>